<feature type="domain" description="Core-binding (CB)" evidence="3">
    <location>
        <begin position="35"/>
        <end position="119"/>
    </location>
</feature>
<reference evidence="4" key="1">
    <citation type="submission" date="2023-05" db="EMBL/GenBank/DDBJ databases">
        <title>Comparative genomics of Bacillaceae isolates and their secondary metabolite potential.</title>
        <authorList>
            <person name="Song L."/>
            <person name="Nielsen L.J."/>
            <person name="Mohite O."/>
            <person name="Xu X."/>
            <person name="Weber T."/>
            <person name="Kovacs A.T."/>
        </authorList>
    </citation>
    <scope>NUCLEOTIDE SEQUENCE</scope>
    <source>
        <strain evidence="4">XLM17</strain>
    </source>
</reference>
<sequence length="155" mass="18481">MQTEVITKKKVKPKLGKIREGSRQKKTKAIDTNVLSLDEMFNKFMIAKKTEGLAPRTIEEYYKHYDNLKEFLGEDMTNENVTTEDFQGYIGFMIHDKELSPMTVNIRIRTMRAFIRYCHKKEWIYEPIHEDFKPIKTPEDTVRILHTRRSYEDDG</sequence>
<dbReference type="InterPro" id="IPR011010">
    <property type="entry name" value="DNA_brk_join_enz"/>
</dbReference>
<dbReference type="Pfam" id="PF13102">
    <property type="entry name" value="Phage_int_SAM_5"/>
    <property type="match status" value="1"/>
</dbReference>
<evidence type="ECO:0000313" key="4">
    <source>
        <dbReference type="EMBL" id="WHY88202.1"/>
    </source>
</evidence>
<accession>A0AA95MRR9</accession>
<dbReference type="Proteomes" id="UP001178288">
    <property type="component" value="Chromosome"/>
</dbReference>
<dbReference type="InterPro" id="IPR044068">
    <property type="entry name" value="CB"/>
</dbReference>
<gene>
    <name evidence="4" type="ORF">QNH39_10315</name>
</gene>
<dbReference type="KEGG" id="nnv:QNH39_10315"/>
<evidence type="ECO:0000259" key="3">
    <source>
        <dbReference type="PROSITE" id="PS51900"/>
    </source>
</evidence>
<evidence type="ECO:0000256" key="1">
    <source>
        <dbReference type="ARBA" id="ARBA00023125"/>
    </source>
</evidence>
<name>A0AA95MRR9_9BACI</name>
<dbReference type="SUPFAM" id="SSF56349">
    <property type="entry name" value="DNA breaking-rejoining enzymes"/>
    <property type="match status" value="1"/>
</dbReference>
<protein>
    <submittedName>
        <fullName evidence="4">Phage integrase SAM-like domain-containing protein</fullName>
    </submittedName>
</protein>
<dbReference type="RefSeq" id="WP_066147646.1">
    <property type="nucleotide sequence ID" value="NZ_CP126114.1"/>
</dbReference>
<dbReference type="InterPro" id="IPR010998">
    <property type="entry name" value="Integrase_recombinase_N"/>
</dbReference>
<dbReference type="EMBL" id="CP126114">
    <property type="protein sequence ID" value="WHY88202.1"/>
    <property type="molecule type" value="Genomic_DNA"/>
</dbReference>
<proteinExistence type="predicted"/>
<organism evidence="4 5">
    <name type="scientific">Neobacillus novalis</name>
    <dbReference type="NCBI Taxonomy" id="220687"/>
    <lineage>
        <taxon>Bacteria</taxon>
        <taxon>Bacillati</taxon>
        <taxon>Bacillota</taxon>
        <taxon>Bacilli</taxon>
        <taxon>Bacillales</taxon>
        <taxon>Bacillaceae</taxon>
        <taxon>Neobacillus</taxon>
    </lineage>
</organism>
<dbReference type="Gene3D" id="1.10.150.130">
    <property type="match status" value="1"/>
</dbReference>
<dbReference type="PROSITE" id="PS51900">
    <property type="entry name" value="CB"/>
    <property type="match status" value="1"/>
</dbReference>
<dbReference type="GO" id="GO:0003677">
    <property type="term" value="F:DNA binding"/>
    <property type="evidence" value="ECO:0007669"/>
    <property type="project" value="UniProtKB-UniRule"/>
</dbReference>
<evidence type="ECO:0000313" key="5">
    <source>
        <dbReference type="Proteomes" id="UP001178288"/>
    </source>
</evidence>
<dbReference type="InterPro" id="IPR025269">
    <property type="entry name" value="SAM-like_dom"/>
</dbReference>
<evidence type="ECO:0000256" key="2">
    <source>
        <dbReference type="PROSITE-ProRule" id="PRU01248"/>
    </source>
</evidence>
<keyword evidence="1 2" id="KW-0238">DNA-binding</keyword>
<keyword evidence="5" id="KW-1185">Reference proteome</keyword>
<dbReference type="AlphaFoldDB" id="A0AA95MRR9"/>